<evidence type="ECO:0000313" key="3">
    <source>
        <dbReference type="Proteomes" id="UP000051999"/>
    </source>
</evidence>
<proteinExistence type="predicted"/>
<evidence type="ECO:0000256" key="1">
    <source>
        <dbReference type="SAM" id="Phobius"/>
    </source>
</evidence>
<keyword evidence="1" id="KW-0472">Membrane</keyword>
<dbReference type="STRING" id="1114972.FD35_GL001358"/>
<gene>
    <name evidence="2" type="ORF">FD35_GL001358</name>
</gene>
<feature type="transmembrane region" description="Helical" evidence="1">
    <location>
        <begin position="125"/>
        <end position="145"/>
    </location>
</feature>
<dbReference type="eggNOG" id="COG4721">
    <property type="taxonomic scope" value="Bacteria"/>
</dbReference>
<keyword evidence="3" id="KW-1185">Reference proteome</keyword>
<dbReference type="PATRIC" id="fig|1114972.6.peg.1377"/>
<evidence type="ECO:0008006" key="4">
    <source>
        <dbReference type="Google" id="ProtNLM"/>
    </source>
</evidence>
<feature type="transmembrane region" description="Helical" evidence="1">
    <location>
        <begin position="49"/>
        <end position="72"/>
    </location>
</feature>
<feature type="transmembrane region" description="Helical" evidence="1">
    <location>
        <begin position="157"/>
        <end position="183"/>
    </location>
</feature>
<organism evidence="2 3">
    <name type="scientific">Furfurilactobacillus rossiae DSM 15814</name>
    <dbReference type="NCBI Taxonomy" id="1114972"/>
    <lineage>
        <taxon>Bacteria</taxon>
        <taxon>Bacillati</taxon>
        <taxon>Bacillota</taxon>
        <taxon>Bacilli</taxon>
        <taxon>Lactobacillales</taxon>
        <taxon>Lactobacillaceae</taxon>
        <taxon>Furfurilactobacillus</taxon>
    </lineage>
</organism>
<dbReference type="Pfam" id="PF09819">
    <property type="entry name" value="ABC_cobalt"/>
    <property type="match status" value="1"/>
</dbReference>
<dbReference type="Proteomes" id="UP000051999">
    <property type="component" value="Unassembled WGS sequence"/>
</dbReference>
<reference evidence="2 3" key="1">
    <citation type="journal article" date="2015" name="Genome Announc.">
        <title>Expanding the biotechnology potential of lactobacilli through comparative genomics of 213 strains and associated genera.</title>
        <authorList>
            <person name="Sun Z."/>
            <person name="Harris H.M."/>
            <person name="McCann A."/>
            <person name="Guo C."/>
            <person name="Argimon S."/>
            <person name="Zhang W."/>
            <person name="Yang X."/>
            <person name="Jeffery I.B."/>
            <person name="Cooney J.C."/>
            <person name="Kagawa T.F."/>
            <person name="Liu W."/>
            <person name="Song Y."/>
            <person name="Salvetti E."/>
            <person name="Wrobel A."/>
            <person name="Rasinkangas P."/>
            <person name="Parkhill J."/>
            <person name="Rea M.C."/>
            <person name="O'Sullivan O."/>
            <person name="Ritari J."/>
            <person name="Douillard F.P."/>
            <person name="Paul Ross R."/>
            <person name="Yang R."/>
            <person name="Briner A.E."/>
            <person name="Felis G.E."/>
            <person name="de Vos W.M."/>
            <person name="Barrangou R."/>
            <person name="Klaenhammer T.R."/>
            <person name="Caufield P.W."/>
            <person name="Cui Y."/>
            <person name="Zhang H."/>
            <person name="O'Toole P.W."/>
        </authorList>
    </citation>
    <scope>NUCLEOTIDE SEQUENCE [LARGE SCALE GENOMIC DNA]</scope>
    <source>
        <strain evidence="2 3">DSM 15814</strain>
    </source>
</reference>
<sequence length="194" mass="21321">MQQKAAHSNRWHLRDVILITITSIFMGIIFFVTGFLYNGLTLALTPLGMAPFANDILLGLWTMAGPLAAFMLQKVGAATIGELLASAVEAIIGGQWGPSTLISGFVQGFGSELGFTFTLYRRYDMASLSLSVLTTAIVTFAWDLVRSGYAAYHPWMIVALFITRFISMWVFGALLVSAVTKLLDRSHLLDRRHA</sequence>
<name>A0A0R1R996_9LACO</name>
<protein>
    <recommendedName>
        <fullName evidence="4">Thiamin-related ABC transporter permease 1</fullName>
    </recommendedName>
</protein>
<dbReference type="InterPro" id="IPR017195">
    <property type="entry name" value="ABC_thiamin-permease_prd"/>
</dbReference>
<keyword evidence="1" id="KW-1133">Transmembrane helix</keyword>
<comment type="caution">
    <text evidence="2">The sequence shown here is derived from an EMBL/GenBank/DDBJ whole genome shotgun (WGS) entry which is preliminary data.</text>
</comment>
<feature type="transmembrane region" description="Helical" evidence="1">
    <location>
        <begin position="16"/>
        <end position="37"/>
    </location>
</feature>
<dbReference type="RefSeq" id="WP_017261524.1">
    <property type="nucleotide sequence ID" value="NZ_AUAW01000020.1"/>
</dbReference>
<dbReference type="AlphaFoldDB" id="A0A0R1R996"/>
<dbReference type="PIRSF" id="PIRSF037394">
    <property type="entry name" value="ABC_thiamine-permease_YkoE_prd"/>
    <property type="match status" value="1"/>
</dbReference>
<dbReference type="OrthoDB" id="8017424at2"/>
<dbReference type="EMBL" id="AZFF01000022">
    <property type="protein sequence ID" value="KRL53292.1"/>
    <property type="molecule type" value="Genomic_DNA"/>
</dbReference>
<accession>A0A0R1R996</accession>
<keyword evidence="1" id="KW-0812">Transmembrane</keyword>
<evidence type="ECO:0000313" key="2">
    <source>
        <dbReference type="EMBL" id="KRL53292.1"/>
    </source>
</evidence>